<evidence type="ECO:0000256" key="2">
    <source>
        <dbReference type="ARBA" id="ARBA00022723"/>
    </source>
</evidence>
<dbReference type="InterPro" id="IPR050584">
    <property type="entry name" value="Cholesterol_7-desaturase"/>
</dbReference>
<accession>A0A3E0X289</accession>
<keyword evidence="3" id="KW-0560">Oxidoreductase</keyword>
<dbReference type="RefSeq" id="WP_116304196.1">
    <property type="nucleotide sequence ID" value="NZ_NFZV01000045.1"/>
</dbReference>
<dbReference type="Proteomes" id="UP000256763">
    <property type="component" value="Unassembled WGS sequence"/>
</dbReference>
<keyword evidence="2" id="KW-0479">Metal-binding</keyword>
<dbReference type="Pfam" id="PF00355">
    <property type="entry name" value="Rieske"/>
    <property type="match status" value="1"/>
</dbReference>
<evidence type="ECO:0000256" key="5">
    <source>
        <dbReference type="ARBA" id="ARBA00023014"/>
    </source>
</evidence>
<dbReference type="InterPro" id="IPR036922">
    <property type="entry name" value="Rieske_2Fe-2S_sf"/>
</dbReference>
<dbReference type="GO" id="GO:0046872">
    <property type="term" value="F:metal ion binding"/>
    <property type="evidence" value="ECO:0007669"/>
    <property type="project" value="UniProtKB-KW"/>
</dbReference>
<keyword evidence="5" id="KW-0411">Iron-sulfur</keyword>
<evidence type="ECO:0000256" key="3">
    <source>
        <dbReference type="ARBA" id="ARBA00023002"/>
    </source>
</evidence>
<dbReference type="GO" id="GO:0051537">
    <property type="term" value="F:2 iron, 2 sulfur cluster binding"/>
    <property type="evidence" value="ECO:0007669"/>
    <property type="project" value="UniProtKB-KW"/>
</dbReference>
<dbReference type="Pfam" id="PF19112">
    <property type="entry name" value="VanA_C"/>
    <property type="match status" value="1"/>
</dbReference>
<dbReference type="SUPFAM" id="SSF50022">
    <property type="entry name" value="ISP domain"/>
    <property type="match status" value="1"/>
</dbReference>
<dbReference type="Gene3D" id="3.90.380.10">
    <property type="entry name" value="Naphthalene 1,2-dioxygenase Alpha Subunit, Chain A, domain 1"/>
    <property type="match status" value="1"/>
</dbReference>
<sequence>MLVTQQPVLRRFWYPVIPVERLQDGPKPFRLLGEEIVVWLDSNGVPKAVQDRCCHRSAKLSLGWVDGDAIVCPYHGWSYDGAGTCVKIPQTPDRPSNRAKVRAFHADCKYGYVWVALAEPLTPIPELPEASEPAYRCIHQFYEVWRTAGLRLMENSFDNAHFSFVHRESFGQFDKPIPAQLHIEPHEYGFRFETVAPVNNPAAQKQLLRMDSDTTERHMTSDWFMPFGRKLHIRYPNGLVHAIVTYATPIDDDTSMICQWAYRSDTEEAAAAADIIAFDRQVTEEDKRVLETTDSDVPLDVSSGEERHMPSDQPGLVMRKQLLQLLQRFGETEARRQVALSRLQEKVS</sequence>
<dbReference type="PROSITE" id="PS51296">
    <property type="entry name" value="RIESKE"/>
    <property type="match status" value="1"/>
</dbReference>
<dbReference type="CDD" id="cd03469">
    <property type="entry name" value="Rieske_RO_Alpha_N"/>
    <property type="match status" value="1"/>
</dbReference>
<dbReference type="InterPro" id="IPR044043">
    <property type="entry name" value="VanA_C_cat"/>
</dbReference>
<feature type="domain" description="Rieske" evidence="6">
    <location>
        <begin position="13"/>
        <end position="115"/>
    </location>
</feature>
<keyword evidence="1" id="KW-0001">2Fe-2S</keyword>
<dbReference type="GO" id="GO:0016491">
    <property type="term" value="F:oxidoreductase activity"/>
    <property type="evidence" value="ECO:0007669"/>
    <property type="project" value="UniProtKB-KW"/>
</dbReference>
<dbReference type="OrthoDB" id="9769355at2"/>
<organism evidence="7 8">
    <name type="scientific">Alkalilimnicola ehrlichii</name>
    <dbReference type="NCBI Taxonomy" id="351052"/>
    <lineage>
        <taxon>Bacteria</taxon>
        <taxon>Pseudomonadati</taxon>
        <taxon>Pseudomonadota</taxon>
        <taxon>Gammaproteobacteria</taxon>
        <taxon>Chromatiales</taxon>
        <taxon>Ectothiorhodospiraceae</taxon>
        <taxon>Alkalilimnicola</taxon>
    </lineage>
</organism>
<dbReference type="Gene3D" id="2.102.10.10">
    <property type="entry name" value="Rieske [2Fe-2S] iron-sulphur domain"/>
    <property type="match status" value="1"/>
</dbReference>
<dbReference type="PANTHER" id="PTHR21266:SF59">
    <property type="entry name" value="BLR4922 PROTEIN"/>
    <property type="match status" value="1"/>
</dbReference>
<keyword evidence="8" id="KW-1185">Reference proteome</keyword>
<protein>
    <submittedName>
        <fullName evidence="7">Rieske (2Fe-2S) protein</fullName>
    </submittedName>
</protein>
<proteinExistence type="predicted"/>
<evidence type="ECO:0000259" key="6">
    <source>
        <dbReference type="PROSITE" id="PS51296"/>
    </source>
</evidence>
<evidence type="ECO:0000313" key="7">
    <source>
        <dbReference type="EMBL" id="RFA38493.1"/>
    </source>
</evidence>
<reference evidence="8" key="1">
    <citation type="submission" date="2017-05" db="EMBL/GenBank/DDBJ databases">
        <authorList>
            <person name="Sharma S."/>
            <person name="Sidhu C."/>
            <person name="Pinnaka A.K."/>
        </authorList>
    </citation>
    <scope>NUCLEOTIDE SEQUENCE [LARGE SCALE GENOMIC DNA]</scope>
    <source>
        <strain evidence="8">AK93</strain>
    </source>
</reference>
<evidence type="ECO:0000256" key="1">
    <source>
        <dbReference type="ARBA" id="ARBA00022714"/>
    </source>
</evidence>
<keyword evidence="4" id="KW-0408">Iron</keyword>
<dbReference type="PANTHER" id="PTHR21266">
    <property type="entry name" value="IRON-SULFUR DOMAIN CONTAINING PROTEIN"/>
    <property type="match status" value="1"/>
</dbReference>
<dbReference type="AlphaFoldDB" id="A0A3E0X289"/>
<name>A0A3E0X289_9GAMM</name>
<gene>
    <name evidence="7" type="ORF">CAL65_03835</name>
</gene>
<dbReference type="InterPro" id="IPR017941">
    <property type="entry name" value="Rieske_2Fe-2S"/>
</dbReference>
<evidence type="ECO:0000313" key="8">
    <source>
        <dbReference type="Proteomes" id="UP000256763"/>
    </source>
</evidence>
<dbReference type="SUPFAM" id="SSF55961">
    <property type="entry name" value="Bet v1-like"/>
    <property type="match status" value="1"/>
</dbReference>
<dbReference type="EMBL" id="NFZW01000003">
    <property type="protein sequence ID" value="RFA38493.1"/>
    <property type="molecule type" value="Genomic_DNA"/>
</dbReference>
<evidence type="ECO:0000256" key="4">
    <source>
        <dbReference type="ARBA" id="ARBA00023004"/>
    </source>
</evidence>
<comment type="caution">
    <text evidence="7">The sequence shown here is derived from an EMBL/GenBank/DDBJ whole genome shotgun (WGS) entry which is preliminary data.</text>
</comment>